<evidence type="ECO:0008006" key="3">
    <source>
        <dbReference type="Google" id="ProtNLM"/>
    </source>
</evidence>
<proteinExistence type="predicted"/>
<keyword evidence="1" id="KW-0812">Transmembrane</keyword>
<gene>
    <name evidence="2" type="ORF">S01H1_43191</name>
</gene>
<organism evidence="2">
    <name type="scientific">marine sediment metagenome</name>
    <dbReference type="NCBI Taxonomy" id="412755"/>
    <lineage>
        <taxon>unclassified sequences</taxon>
        <taxon>metagenomes</taxon>
        <taxon>ecological metagenomes</taxon>
    </lineage>
</organism>
<name>X0VMN5_9ZZZZ</name>
<dbReference type="PANTHER" id="PTHR32309">
    <property type="entry name" value="TYROSINE-PROTEIN KINASE"/>
    <property type="match status" value="1"/>
</dbReference>
<dbReference type="PANTHER" id="PTHR32309:SF31">
    <property type="entry name" value="CAPSULAR EXOPOLYSACCHARIDE FAMILY"/>
    <property type="match status" value="1"/>
</dbReference>
<accession>X0VMN5</accession>
<feature type="non-terminal residue" evidence="2">
    <location>
        <position position="159"/>
    </location>
</feature>
<protein>
    <recommendedName>
        <fullName evidence="3">Polysaccharide chain length determinant N-terminal domain-containing protein</fullName>
    </recommendedName>
</protein>
<reference evidence="2" key="1">
    <citation type="journal article" date="2014" name="Front. Microbiol.">
        <title>High frequency of phylogenetically diverse reductive dehalogenase-homologous genes in deep subseafloor sedimentary metagenomes.</title>
        <authorList>
            <person name="Kawai M."/>
            <person name="Futagami T."/>
            <person name="Toyoda A."/>
            <person name="Takaki Y."/>
            <person name="Nishi S."/>
            <person name="Hori S."/>
            <person name="Arai W."/>
            <person name="Tsubouchi T."/>
            <person name="Morono Y."/>
            <person name="Uchiyama I."/>
            <person name="Ito T."/>
            <person name="Fujiyama A."/>
            <person name="Inagaki F."/>
            <person name="Takami H."/>
        </authorList>
    </citation>
    <scope>NUCLEOTIDE SEQUENCE</scope>
    <source>
        <strain evidence="2">Expedition CK06-06</strain>
    </source>
</reference>
<dbReference type="EMBL" id="BARS01027498">
    <property type="protein sequence ID" value="GAG12442.1"/>
    <property type="molecule type" value="Genomic_DNA"/>
</dbReference>
<comment type="caution">
    <text evidence="2">The sequence shown here is derived from an EMBL/GenBank/DDBJ whole genome shotgun (WGS) entry which is preliminary data.</text>
</comment>
<keyword evidence="1" id="KW-0472">Membrane</keyword>
<dbReference type="InterPro" id="IPR050445">
    <property type="entry name" value="Bact_polysacc_biosynth/exp"/>
</dbReference>
<evidence type="ECO:0000313" key="2">
    <source>
        <dbReference type="EMBL" id="GAG12442.1"/>
    </source>
</evidence>
<sequence>MAQASEEELGLNLQDYLNIFLKRKWVILSGFLVALLSVFIYTNMQVPIYRTSLLFKIESDVIPPSEIIFPQAAMYLKSKLPDYTRELVSRPVLEQAARELGWIRDEMSVPQRERIVSNISGHVSPRELKKGNMIRLYATFGDPERAANIANKIFDVFKT</sequence>
<feature type="transmembrane region" description="Helical" evidence="1">
    <location>
        <begin position="25"/>
        <end position="44"/>
    </location>
</feature>
<keyword evidence="1" id="KW-1133">Transmembrane helix</keyword>
<dbReference type="AlphaFoldDB" id="X0VMN5"/>
<evidence type="ECO:0000256" key="1">
    <source>
        <dbReference type="SAM" id="Phobius"/>
    </source>
</evidence>